<dbReference type="GO" id="GO:0004814">
    <property type="term" value="F:arginine-tRNA ligase activity"/>
    <property type="evidence" value="ECO:0007669"/>
    <property type="project" value="UniProtKB-UniRule"/>
</dbReference>
<evidence type="ECO:0000256" key="4">
    <source>
        <dbReference type="ARBA" id="ARBA00022490"/>
    </source>
</evidence>
<evidence type="ECO:0000313" key="15">
    <source>
        <dbReference type="EMBL" id="HGE74975.1"/>
    </source>
</evidence>
<dbReference type="PRINTS" id="PR01038">
    <property type="entry name" value="TRNASYNTHARG"/>
</dbReference>
<evidence type="ECO:0000256" key="10">
    <source>
        <dbReference type="ARBA" id="ARBA00049339"/>
    </source>
</evidence>
<dbReference type="EMBL" id="DTPE01000104">
    <property type="protein sequence ID" value="HGE74975.1"/>
    <property type="molecule type" value="Genomic_DNA"/>
</dbReference>
<dbReference type="SUPFAM" id="SSF52374">
    <property type="entry name" value="Nucleotidylyl transferase"/>
    <property type="match status" value="1"/>
</dbReference>
<keyword evidence="7 11" id="KW-0067">ATP-binding</keyword>
<dbReference type="InterPro" id="IPR001412">
    <property type="entry name" value="aa-tRNA-synth_I_CS"/>
</dbReference>
<dbReference type="Pfam" id="PF00750">
    <property type="entry name" value="tRNA-synt_1d"/>
    <property type="match status" value="1"/>
</dbReference>
<evidence type="ECO:0000259" key="13">
    <source>
        <dbReference type="SMART" id="SM00836"/>
    </source>
</evidence>
<dbReference type="SUPFAM" id="SSF55190">
    <property type="entry name" value="Arginyl-tRNA synthetase (ArgRS), N-terminal 'additional' domain"/>
    <property type="match status" value="1"/>
</dbReference>
<dbReference type="Pfam" id="PF05746">
    <property type="entry name" value="DALR_1"/>
    <property type="match status" value="1"/>
</dbReference>
<dbReference type="Gene3D" id="3.40.50.620">
    <property type="entry name" value="HUPs"/>
    <property type="match status" value="1"/>
</dbReference>
<dbReference type="GO" id="GO:0005737">
    <property type="term" value="C:cytoplasm"/>
    <property type="evidence" value="ECO:0007669"/>
    <property type="project" value="UniProtKB-SubCell"/>
</dbReference>
<dbReference type="InterPro" id="IPR036695">
    <property type="entry name" value="Arg-tRNA-synth_N_sf"/>
</dbReference>
<evidence type="ECO:0000256" key="3">
    <source>
        <dbReference type="ARBA" id="ARBA00011245"/>
    </source>
</evidence>
<evidence type="ECO:0000256" key="6">
    <source>
        <dbReference type="ARBA" id="ARBA00022741"/>
    </source>
</evidence>
<comment type="caution">
    <text evidence="15">The sequence shown here is derived from an EMBL/GenBank/DDBJ whole genome shotgun (WGS) entry which is preliminary data.</text>
</comment>
<keyword evidence="6 11" id="KW-0547">Nucleotide-binding</keyword>
<dbReference type="AlphaFoldDB" id="A0A7V3RE70"/>
<dbReference type="CDD" id="cd00671">
    <property type="entry name" value="ArgRS_core"/>
    <property type="match status" value="1"/>
</dbReference>
<dbReference type="InterPro" id="IPR035684">
    <property type="entry name" value="ArgRS_core"/>
</dbReference>
<dbReference type="Gene3D" id="1.10.730.10">
    <property type="entry name" value="Isoleucyl-tRNA Synthetase, Domain 1"/>
    <property type="match status" value="1"/>
</dbReference>
<dbReference type="Gene3D" id="3.30.1360.70">
    <property type="entry name" value="Arginyl tRNA synthetase N-terminal domain"/>
    <property type="match status" value="1"/>
</dbReference>
<dbReference type="PROSITE" id="PS00178">
    <property type="entry name" value="AA_TRNA_LIGASE_I"/>
    <property type="match status" value="1"/>
</dbReference>
<protein>
    <recommendedName>
        <fullName evidence="11">Arginine--tRNA ligase</fullName>
        <ecNumber evidence="11">6.1.1.19</ecNumber>
    </recommendedName>
    <alternativeName>
        <fullName evidence="11">Arginyl-tRNA synthetase</fullName>
        <shortName evidence="11">ArgRS</shortName>
    </alternativeName>
</protein>
<sequence length="542" mass="62403">MDLKSMIKEKVSKKYFDLFGSEPKDFVIEIPPENFGDYSTNVAMVNAKILKLAPKVIAQKLIDSMAGDLMFEKCELANPGFINFTLSPVLYRRVVDEYAKKVDLPKVKPQKVQFEFVSANPTGPLTVGHGRQAIIGDILSKLNTAVGNVVTKEYYFNDAGRQVKMLGHSTWIRYNELFGRKVEFEEDDYVAGYLIEIAEEFSKEYGDKYVGLWNDEIQTLFSSYSTKKIFEWIKLTLDKLGVNFDLYFSERSLYDEGFTKEAFEILKKRGYIYEKDDSVWFAVSKVLQNEEDRVIIRKNGDPTYFFSDIAYMMNKYRRGFDKVYYIWGADHHGYIPRMEAASKALGIPDGFFNVILHQFVTLKSGEEIVRMSKRHGEFVTLNDLIEAVGVDATRYFFAMMDPDTQLVFDVELAKSKKMDNPVYYIQYAHARIKSLMKNAVEKGIEWENSQLTNIAKDESSLVTEMEEFQNVVLSAVKDQKPQKLCNYAYSLSEKFHSYYNDHRIVDPENLELSKDRLKLCTAVNNVLEAVLSLIGVSAPDEM</sequence>
<dbReference type="SMART" id="SM01016">
    <property type="entry name" value="Arg_tRNA_synt_N"/>
    <property type="match status" value="1"/>
</dbReference>
<evidence type="ECO:0000256" key="1">
    <source>
        <dbReference type="ARBA" id="ARBA00004496"/>
    </source>
</evidence>
<dbReference type="SMART" id="SM00836">
    <property type="entry name" value="DALR_1"/>
    <property type="match status" value="1"/>
</dbReference>
<feature type="domain" description="Arginyl tRNA synthetase N-terminal" evidence="14">
    <location>
        <begin position="1"/>
        <end position="86"/>
    </location>
</feature>
<dbReference type="EC" id="6.1.1.19" evidence="11"/>
<evidence type="ECO:0000256" key="11">
    <source>
        <dbReference type="HAMAP-Rule" id="MF_00123"/>
    </source>
</evidence>
<dbReference type="GO" id="GO:0005524">
    <property type="term" value="F:ATP binding"/>
    <property type="evidence" value="ECO:0007669"/>
    <property type="project" value="UniProtKB-UniRule"/>
</dbReference>
<gene>
    <name evidence="11" type="primary">argS</name>
    <name evidence="15" type="ORF">ENX73_02490</name>
</gene>
<evidence type="ECO:0000256" key="7">
    <source>
        <dbReference type="ARBA" id="ARBA00022840"/>
    </source>
</evidence>
<name>A0A7V3RE70_9BACT</name>
<dbReference type="NCBIfam" id="TIGR00456">
    <property type="entry name" value="argS"/>
    <property type="match status" value="1"/>
</dbReference>
<dbReference type="FunFam" id="3.40.50.620:FF:000062">
    <property type="entry name" value="Arginine--tRNA ligase"/>
    <property type="match status" value="1"/>
</dbReference>
<keyword evidence="9 11" id="KW-0030">Aminoacyl-tRNA synthetase</keyword>
<evidence type="ECO:0000256" key="9">
    <source>
        <dbReference type="ARBA" id="ARBA00023146"/>
    </source>
</evidence>
<dbReference type="FunFam" id="1.10.730.10:FF:000008">
    <property type="entry name" value="Arginine--tRNA ligase"/>
    <property type="match status" value="1"/>
</dbReference>
<dbReference type="Pfam" id="PF03485">
    <property type="entry name" value="Arg_tRNA_synt_N"/>
    <property type="match status" value="1"/>
</dbReference>
<proteinExistence type="inferred from homology"/>
<comment type="subunit">
    <text evidence="3 11">Monomer.</text>
</comment>
<dbReference type="GO" id="GO:0006420">
    <property type="term" value="P:arginyl-tRNA aminoacylation"/>
    <property type="evidence" value="ECO:0007669"/>
    <property type="project" value="UniProtKB-UniRule"/>
</dbReference>
<dbReference type="PANTHER" id="PTHR11956">
    <property type="entry name" value="ARGINYL-TRNA SYNTHETASE"/>
    <property type="match status" value="1"/>
</dbReference>
<dbReference type="InterPro" id="IPR009080">
    <property type="entry name" value="tRNAsynth_Ia_anticodon-bd"/>
</dbReference>
<organism evidence="15">
    <name type="scientific">Mesoaciditoga lauensis</name>
    <dbReference type="NCBI Taxonomy" id="1495039"/>
    <lineage>
        <taxon>Bacteria</taxon>
        <taxon>Thermotogati</taxon>
        <taxon>Thermotogota</taxon>
        <taxon>Thermotogae</taxon>
        <taxon>Mesoaciditogales</taxon>
        <taxon>Mesoaciditogaceae</taxon>
        <taxon>Mesoaciditoga</taxon>
    </lineage>
</organism>
<evidence type="ECO:0000256" key="5">
    <source>
        <dbReference type="ARBA" id="ARBA00022598"/>
    </source>
</evidence>
<keyword evidence="8 11" id="KW-0648">Protein biosynthesis</keyword>
<dbReference type="InterPro" id="IPR008909">
    <property type="entry name" value="DALR_anticod-bd"/>
</dbReference>
<dbReference type="InterPro" id="IPR001278">
    <property type="entry name" value="Arg-tRNA-ligase"/>
</dbReference>
<dbReference type="SUPFAM" id="SSF47323">
    <property type="entry name" value="Anticodon-binding domain of a subclass of class I aminoacyl-tRNA synthetases"/>
    <property type="match status" value="1"/>
</dbReference>
<comment type="catalytic activity">
    <reaction evidence="10 11">
        <text>tRNA(Arg) + L-arginine + ATP = L-arginyl-tRNA(Arg) + AMP + diphosphate</text>
        <dbReference type="Rhea" id="RHEA:20301"/>
        <dbReference type="Rhea" id="RHEA-COMP:9658"/>
        <dbReference type="Rhea" id="RHEA-COMP:9673"/>
        <dbReference type="ChEBI" id="CHEBI:30616"/>
        <dbReference type="ChEBI" id="CHEBI:32682"/>
        <dbReference type="ChEBI" id="CHEBI:33019"/>
        <dbReference type="ChEBI" id="CHEBI:78442"/>
        <dbReference type="ChEBI" id="CHEBI:78513"/>
        <dbReference type="ChEBI" id="CHEBI:456215"/>
        <dbReference type="EC" id="6.1.1.19"/>
    </reaction>
</comment>
<keyword evidence="5 11" id="KW-0436">Ligase</keyword>
<dbReference type="InterPro" id="IPR005148">
    <property type="entry name" value="Arg-tRNA-synth_N"/>
</dbReference>
<dbReference type="InterPro" id="IPR014729">
    <property type="entry name" value="Rossmann-like_a/b/a_fold"/>
</dbReference>
<accession>A0A7V3RE70</accession>
<evidence type="ECO:0000256" key="12">
    <source>
        <dbReference type="RuleBase" id="RU363038"/>
    </source>
</evidence>
<reference evidence="15" key="1">
    <citation type="journal article" date="2020" name="mSystems">
        <title>Genome- and Community-Level Interaction Insights into Carbon Utilization and Element Cycling Functions of Hydrothermarchaeota in Hydrothermal Sediment.</title>
        <authorList>
            <person name="Zhou Z."/>
            <person name="Liu Y."/>
            <person name="Xu W."/>
            <person name="Pan J."/>
            <person name="Luo Z.H."/>
            <person name="Li M."/>
        </authorList>
    </citation>
    <scope>NUCLEOTIDE SEQUENCE [LARGE SCALE GENOMIC DNA]</scope>
    <source>
        <strain evidence="15">SpSt-966</strain>
    </source>
</reference>
<dbReference type="HAMAP" id="MF_00123">
    <property type="entry name" value="Arg_tRNA_synth"/>
    <property type="match status" value="1"/>
</dbReference>
<comment type="similarity">
    <text evidence="2 11 12">Belongs to the class-I aminoacyl-tRNA synthetase family.</text>
</comment>
<keyword evidence="4 11" id="KW-0963">Cytoplasm</keyword>
<evidence type="ECO:0000256" key="2">
    <source>
        <dbReference type="ARBA" id="ARBA00005594"/>
    </source>
</evidence>
<evidence type="ECO:0000256" key="8">
    <source>
        <dbReference type="ARBA" id="ARBA00022917"/>
    </source>
</evidence>
<dbReference type="PANTHER" id="PTHR11956:SF5">
    <property type="entry name" value="ARGININE--TRNA LIGASE, CYTOPLASMIC"/>
    <property type="match status" value="1"/>
</dbReference>
<feature type="short sequence motif" description="'HIGH' region" evidence="11">
    <location>
        <begin position="119"/>
        <end position="129"/>
    </location>
</feature>
<evidence type="ECO:0000259" key="14">
    <source>
        <dbReference type="SMART" id="SM01016"/>
    </source>
</evidence>
<feature type="domain" description="DALR anticodon binding" evidence="13">
    <location>
        <begin position="425"/>
        <end position="542"/>
    </location>
</feature>
<comment type="subcellular location">
    <subcellularLocation>
        <location evidence="1 11">Cytoplasm</location>
    </subcellularLocation>
</comment>